<feature type="region of interest" description="Disordered" evidence="2">
    <location>
        <begin position="301"/>
        <end position="363"/>
    </location>
</feature>
<dbReference type="Gene3D" id="1.10.340.70">
    <property type="match status" value="1"/>
</dbReference>
<protein>
    <recommendedName>
        <fullName evidence="9">Integrase catalytic domain-containing protein</fullName>
    </recommendedName>
</protein>
<proteinExistence type="predicted"/>
<evidence type="ECO:0008006" key="9">
    <source>
        <dbReference type="Google" id="ProtNLM"/>
    </source>
</evidence>
<dbReference type="InterPro" id="IPR043128">
    <property type="entry name" value="Rev_trsase/Diguanyl_cyclase"/>
</dbReference>
<dbReference type="InterPro" id="IPR001995">
    <property type="entry name" value="Peptidase_A2_cat"/>
</dbReference>
<dbReference type="InterPro" id="IPR050951">
    <property type="entry name" value="Retrovirus_Pol_polyprotein"/>
</dbReference>
<evidence type="ECO:0000259" key="4">
    <source>
        <dbReference type="PROSITE" id="PS50158"/>
    </source>
</evidence>
<dbReference type="InterPro" id="IPR036397">
    <property type="entry name" value="RNaseH_sf"/>
</dbReference>
<feature type="domain" description="CCHC-type" evidence="4">
    <location>
        <begin position="360"/>
        <end position="375"/>
    </location>
</feature>
<feature type="region of interest" description="Disordered" evidence="2">
    <location>
        <begin position="58"/>
        <end position="113"/>
    </location>
</feature>
<keyword evidence="1" id="KW-0479">Metal-binding</keyword>
<evidence type="ECO:0000313" key="7">
    <source>
        <dbReference type="EnsemblProtists" id="Phyra85934"/>
    </source>
</evidence>
<dbReference type="VEuPathDB" id="FungiDB:KRP23_13635"/>
<feature type="compositionally biased region" description="Basic residues" evidence="2">
    <location>
        <begin position="1389"/>
        <end position="1402"/>
    </location>
</feature>
<dbReference type="Pfam" id="PF00078">
    <property type="entry name" value="RVT_1"/>
    <property type="match status" value="1"/>
</dbReference>
<feature type="domain" description="Integrase catalytic" evidence="6">
    <location>
        <begin position="1003"/>
        <end position="1164"/>
    </location>
</feature>
<dbReference type="SUPFAM" id="SSF54160">
    <property type="entry name" value="Chromo domain-like"/>
    <property type="match status" value="1"/>
</dbReference>
<feature type="region of interest" description="Disordered" evidence="2">
    <location>
        <begin position="1376"/>
        <end position="1402"/>
    </location>
</feature>
<dbReference type="InterPro" id="IPR016197">
    <property type="entry name" value="Chromo-like_dom_sf"/>
</dbReference>
<dbReference type="GO" id="GO:0006508">
    <property type="term" value="P:proteolysis"/>
    <property type="evidence" value="ECO:0007669"/>
    <property type="project" value="InterPro"/>
</dbReference>
<dbReference type="Gene3D" id="3.30.70.270">
    <property type="match status" value="1"/>
</dbReference>
<evidence type="ECO:0000259" key="3">
    <source>
        <dbReference type="PROSITE" id="PS50013"/>
    </source>
</evidence>
<dbReference type="eggNOG" id="KOG0017">
    <property type="taxonomic scope" value="Eukaryota"/>
</dbReference>
<organism evidence="7 8">
    <name type="scientific">Phytophthora ramorum</name>
    <name type="common">Sudden oak death agent</name>
    <dbReference type="NCBI Taxonomy" id="164328"/>
    <lineage>
        <taxon>Eukaryota</taxon>
        <taxon>Sar</taxon>
        <taxon>Stramenopiles</taxon>
        <taxon>Oomycota</taxon>
        <taxon>Peronosporomycetes</taxon>
        <taxon>Peronosporales</taxon>
        <taxon>Peronosporaceae</taxon>
        <taxon>Phytophthora</taxon>
    </lineage>
</organism>
<dbReference type="PANTHER" id="PTHR37984:SF5">
    <property type="entry name" value="PROTEIN NYNRIN-LIKE"/>
    <property type="match status" value="1"/>
</dbReference>
<dbReference type="Gene3D" id="3.10.10.10">
    <property type="entry name" value="HIV Type 1 Reverse Transcriptase, subunit A, domain 1"/>
    <property type="match status" value="1"/>
</dbReference>
<keyword evidence="1" id="KW-0863">Zinc-finger</keyword>
<dbReference type="InterPro" id="IPR041588">
    <property type="entry name" value="Integrase_H2C2"/>
</dbReference>
<dbReference type="PROSITE" id="PS50175">
    <property type="entry name" value="ASP_PROT_RETROV"/>
    <property type="match status" value="1"/>
</dbReference>
<dbReference type="EnsemblProtists" id="Phyra85934">
    <property type="protein sequence ID" value="Phyra85934"/>
    <property type="gene ID" value="Phyra85934"/>
</dbReference>
<feature type="domain" description="Chromo" evidence="3">
    <location>
        <begin position="1315"/>
        <end position="1377"/>
    </location>
</feature>
<dbReference type="InParanoid" id="H3H5L7"/>
<feature type="domain" description="Peptidase A2" evidence="5">
    <location>
        <begin position="448"/>
        <end position="462"/>
    </location>
</feature>
<dbReference type="Gene3D" id="3.30.420.10">
    <property type="entry name" value="Ribonuclease H-like superfamily/Ribonuclease H"/>
    <property type="match status" value="1"/>
</dbReference>
<dbReference type="GO" id="GO:0008270">
    <property type="term" value="F:zinc ion binding"/>
    <property type="evidence" value="ECO:0007669"/>
    <property type="project" value="UniProtKB-KW"/>
</dbReference>
<dbReference type="PROSITE" id="PS50158">
    <property type="entry name" value="ZF_CCHC"/>
    <property type="match status" value="1"/>
</dbReference>
<dbReference type="Pfam" id="PF17921">
    <property type="entry name" value="Integrase_H2C2"/>
    <property type="match status" value="1"/>
</dbReference>
<dbReference type="InterPro" id="IPR001584">
    <property type="entry name" value="Integrase_cat-core"/>
</dbReference>
<reference evidence="7" key="2">
    <citation type="submission" date="2015-06" db="UniProtKB">
        <authorList>
            <consortium name="EnsemblProtists"/>
        </authorList>
    </citation>
    <scope>IDENTIFICATION</scope>
    <source>
        <strain evidence="7">Pr102</strain>
    </source>
</reference>
<name>H3H5L7_PHYRM</name>
<dbReference type="InterPro" id="IPR012337">
    <property type="entry name" value="RNaseH-like_sf"/>
</dbReference>
<evidence type="ECO:0000256" key="1">
    <source>
        <dbReference type="PROSITE-ProRule" id="PRU00047"/>
    </source>
</evidence>
<dbReference type="SUPFAM" id="SSF56672">
    <property type="entry name" value="DNA/RNA polymerases"/>
    <property type="match status" value="1"/>
</dbReference>
<dbReference type="InterPro" id="IPR001878">
    <property type="entry name" value="Znf_CCHC"/>
</dbReference>
<evidence type="ECO:0000256" key="2">
    <source>
        <dbReference type="SAM" id="MobiDB-lite"/>
    </source>
</evidence>
<dbReference type="GO" id="GO:0003676">
    <property type="term" value="F:nucleic acid binding"/>
    <property type="evidence" value="ECO:0007669"/>
    <property type="project" value="InterPro"/>
</dbReference>
<feature type="compositionally biased region" description="Low complexity" evidence="2">
    <location>
        <begin position="327"/>
        <end position="341"/>
    </location>
</feature>
<reference evidence="8" key="1">
    <citation type="journal article" date="2006" name="Science">
        <title>Phytophthora genome sequences uncover evolutionary origins and mechanisms of pathogenesis.</title>
        <authorList>
            <person name="Tyler B.M."/>
            <person name="Tripathy S."/>
            <person name="Zhang X."/>
            <person name="Dehal P."/>
            <person name="Jiang R.H."/>
            <person name="Aerts A."/>
            <person name="Arredondo F.D."/>
            <person name="Baxter L."/>
            <person name="Bensasson D."/>
            <person name="Beynon J.L."/>
            <person name="Chapman J."/>
            <person name="Damasceno C.M."/>
            <person name="Dorrance A.E."/>
            <person name="Dou D."/>
            <person name="Dickerman A.W."/>
            <person name="Dubchak I.L."/>
            <person name="Garbelotto M."/>
            <person name="Gijzen M."/>
            <person name="Gordon S.G."/>
            <person name="Govers F."/>
            <person name="Grunwald N.J."/>
            <person name="Huang W."/>
            <person name="Ivors K.L."/>
            <person name="Jones R.W."/>
            <person name="Kamoun S."/>
            <person name="Krampis K."/>
            <person name="Lamour K.H."/>
            <person name="Lee M.K."/>
            <person name="McDonald W.H."/>
            <person name="Medina M."/>
            <person name="Meijer H.J."/>
            <person name="Nordberg E.K."/>
            <person name="Maclean D.J."/>
            <person name="Ospina-Giraldo M.D."/>
            <person name="Morris P.F."/>
            <person name="Phuntumart V."/>
            <person name="Putnam N.H."/>
            <person name="Rash S."/>
            <person name="Rose J.K."/>
            <person name="Sakihama Y."/>
            <person name="Salamov A.A."/>
            <person name="Savidor A."/>
            <person name="Scheuring C.F."/>
            <person name="Smith B.M."/>
            <person name="Sobral B.W."/>
            <person name="Terry A."/>
            <person name="Torto-Alalibo T.A."/>
            <person name="Win J."/>
            <person name="Xu Z."/>
            <person name="Zhang H."/>
            <person name="Grigoriev I.V."/>
            <person name="Rokhsar D.S."/>
            <person name="Boore J.L."/>
        </authorList>
    </citation>
    <scope>NUCLEOTIDE SEQUENCE [LARGE SCALE GENOMIC DNA]</scope>
    <source>
        <strain evidence="8">Pr102</strain>
    </source>
</reference>
<dbReference type="VEuPathDB" id="FungiDB:KRP23_11759"/>
<dbReference type="InterPro" id="IPR000477">
    <property type="entry name" value="RT_dom"/>
</dbReference>
<dbReference type="Pfam" id="PF00665">
    <property type="entry name" value="rve"/>
    <property type="match status" value="1"/>
</dbReference>
<evidence type="ECO:0000313" key="8">
    <source>
        <dbReference type="Proteomes" id="UP000005238"/>
    </source>
</evidence>
<dbReference type="CDD" id="cd01647">
    <property type="entry name" value="RT_LTR"/>
    <property type="match status" value="1"/>
</dbReference>
<keyword evidence="1" id="KW-0862">Zinc</keyword>
<dbReference type="InterPro" id="IPR043502">
    <property type="entry name" value="DNA/RNA_pol_sf"/>
</dbReference>
<evidence type="ECO:0000259" key="5">
    <source>
        <dbReference type="PROSITE" id="PS50175"/>
    </source>
</evidence>
<dbReference type="PANTHER" id="PTHR37984">
    <property type="entry name" value="PROTEIN CBG26694"/>
    <property type="match status" value="1"/>
</dbReference>
<dbReference type="EMBL" id="DS566370">
    <property type="status" value="NOT_ANNOTATED_CDS"/>
    <property type="molecule type" value="Genomic_DNA"/>
</dbReference>
<dbReference type="Proteomes" id="UP000005238">
    <property type="component" value="Unassembled WGS sequence"/>
</dbReference>
<dbReference type="GO" id="GO:0004190">
    <property type="term" value="F:aspartic-type endopeptidase activity"/>
    <property type="evidence" value="ECO:0007669"/>
    <property type="project" value="InterPro"/>
</dbReference>
<feature type="region of interest" description="Disordered" evidence="2">
    <location>
        <begin position="1"/>
        <end position="41"/>
    </location>
</feature>
<accession>H3H5L7</accession>
<evidence type="ECO:0000259" key="6">
    <source>
        <dbReference type="PROSITE" id="PS50994"/>
    </source>
</evidence>
<dbReference type="InterPro" id="IPR000953">
    <property type="entry name" value="Chromo/chromo_shadow_dom"/>
</dbReference>
<dbReference type="GO" id="GO:0015074">
    <property type="term" value="P:DNA integration"/>
    <property type="evidence" value="ECO:0007669"/>
    <property type="project" value="InterPro"/>
</dbReference>
<dbReference type="PROSITE" id="PS50994">
    <property type="entry name" value="INTEGRASE"/>
    <property type="match status" value="1"/>
</dbReference>
<dbReference type="SUPFAM" id="SSF53098">
    <property type="entry name" value="Ribonuclease H-like"/>
    <property type="match status" value="1"/>
</dbReference>
<keyword evidence="8" id="KW-1185">Reference proteome</keyword>
<sequence length="1402" mass="155934">MESEEAADLSIDVPPLPASPEPQEMHAATPTSNRAARGLGGQRRLLWSGPFATLTAGSAAWGSSSDDGDVTMATASPGRDTPAARASSAEKEKAESGRITNAPTLPAAPRYAGSTMKDRRSFMRAYETYYHALSAFDTGFARPFIMPVSGCIEERTCQMICMYEFQKNPNEVSEGEWISYFLQAREPELEDYTAVDLAMKQLKMKTTFPDAASRMGQLRADMHHILDEHTVEQVMLEREQKKVVKYFVAALEPAEFREAIQKRLQYAQHKALKTDIVKCYAWVLEQLKAYLVWQPAQVKPQARPQSKFGQQPRRPQQEDNHSHGAKPGPSSGNSSRGRAGPTEGKPPPKPRSGNPPRRTCLKCGSQTHLVRQCPDVTPDEVDKLLAARNPSTNSATSTHFKRVQVVNEDSAETGCAQATTSNHPLRHSIGLRDDDGTAQTTIDGFTLQTSLLDSGADDSVVSGGIVRALESAGVPILTFSANTALEPVGGHLIPVARKVRFGEVEFATSAGPLLLRNLDCLVHEEDRSLALTVGRPVMNRLGYSTDDLLAAARTRQPEYCLTEPAEEDSDKNNSPLVRVQAMRTRLLDELDVDGDDLDELVASPRLVAETTRAVQEALELKIQEARANGLTSKEGDDLQELLFRHIDVFRLSFGDDPPVRVPPLRVHLKEGARPVKAKARRYPPDHKRYLEEHIEELVRHGLVKKNHRSRWASAPRIVAKRKPGEYRMTVDTRAVNALTEPMPWPMPDIEADLAQVEDSEAYFTIDWWRGYWQLPLDEDSQELYTIMTHRGMFTPTRVLMGSTDAVAYCQGVVEEIFGPLRGGQILAWLDDILGYARSPSALLVVLKNVLELCAEYAKLYEVLEAAATVAQSRKKTRLHRVLLDSVGWGPEHDTALANVKDALLKMVTLAHPKDDWELAARDPSDALPLCRWNDEMGLFVTESGRIWIPEHGHRGEGVTQQMLAEKFDWPTLKADVKAFVRSCLHCMVVGERVVPRPFGQALHASAPNEVLHFDFLSLPASSTGEPYVLVLKDDMSGYCELVTCESATAEAACSALLDWFKRFGPVTQWISDRGTHFKNTILEQVRKFYGGSHHFTTAYCPWSNGTVEVVNRLLLRCMRAMLSELKLHAAEWPTILPLVQSALNQMPADRLGGVAPVTAFTALPASPPIHAILHPQTQVLFDVEAVYEKQRQHLADIRVALDNMHRAVTSVAETKREQARARRAAQSGVHMANFEIGDFVLVAQVIGRVNKLAVHWRGPRRIVRALTDYIFEVQDLSPPFQVSTHHASRLQLYADSRRDVTEDLIAHAMHADGGHLVAKFLKCRLGAESHVWEIEVEWVGLDPLEASWEPAAIMFEDVPRLVEQFVNSQPDDSAAHAMWSSLVDERPRTPTKKGKGASKKRG</sequence>
<dbReference type="PROSITE" id="PS50013">
    <property type="entry name" value="CHROMO_2"/>
    <property type="match status" value="1"/>
</dbReference>
<dbReference type="HOGENOM" id="CLU_256685_0_0_1"/>